<dbReference type="ExpressionAtlas" id="V6CKQ7">
    <property type="expression patterns" value="baseline and differential"/>
</dbReference>
<evidence type="ECO:0000313" key="3">
    <source>
        <dbReference type="EMBL" id="CDK13613.1"/>
    </source>
</evidence>
<dbReference type="AGR" id="WB:WBGene00002393"/>
<name>V6CKQ7_CAEEL</name>
<protein>
    <submittedName>
        <fullName evidence="3">LiPocalin-Related protein</fullName>
    </submittedName>
</protein>
<reference evidence="3 4" key="1">
    <citation type="journal article" date="1998" name="Science">
        <title>Genome sequence of the nematode C. elegans: a platform for investigating biology.</title>
        <authorList>
            <consortium name="The C. elegans sequencing consortium"/>
            <person name="Sulson J.E."/>
            <person name="Waterston R."/>
        </authorList>
    </citation>
    <scope>NUCLEOTIDE SEQUENCE [LARGE SCALE GENOMIC DNA]</scope>
    <source>
        <strain evidence="3 4">Bristol N2</strain>
    </source>
</reference>
<proteinExistence type="predicted"/>
<keyword evidence="1" id="KW-0732">Signal</keyword>
<dbReference type="EMBL" id="BX284601">
    <property type="protein sequence ID" value="CDK13613.1"/>
    <property type="molecule type" value="Genomic_DNA"/>
</dbReference>
<dbReference type="OMA" id="KYPIMVL"/>
<organism evidence="3 4">
    <name type="scientific">Caenorhabditis elegans</name>
    <dbReference type="NCBI Taxonomy" id="6239"/>
    <lineage>
        <taxon>Eukaryota</taxon>
        <taxon>Metazoa</taxon>
        <taxon>Ecdysozoa</taxon>
        <taxon>Nematoda</taxon>
        <taxon>Chromadorea</taxon>
        <taxon>Rhabditida</taxon>
        <taxon>Rhabditina</taxon>
        <taxon>Rhabditomorpha</taxon>
        <taxon>Rhabditoidea</taxon>
        <taxon>Rhabditidae</taxon>
        <taxon>Peloderinae</taxon>
        <taxon>Caenorhabditis</taxon>
    </lineage>
</organism>
<feature type="chain" id="PRO_5004744500" evidence="1">
    <location>
        <begin position="23"/>
        <end position="275"/>
    </location>
</feature>
<gene>
    <name evidence="3 5" type="primary">lpr-1</name>
    <name evidence="3" type="ORF">CELE_Y65B4BR.2</name>
    <name evidence="5" type="ORF">Y65B4BR.2</name>
</gene>
<dbReference type="RefSeq" id="NP_001293268.1">
    <property type="nucleotide sequence ID" value="NM_001306339.3"/>
</dbReference>
<dbReference type="OrthoDB" id="565904at2759"/>
<dbReference type="PANTHER" id="PTHR37437:SF2">
    <property type="entry name" value="LIPOCLN_CYTOSOLIC_FA-BD_DOM DOMAIN-CONTAINING PROTEIN"/>
    <property type="match status" value="1"/>
</dbReference>
<dbReference type="SUPFAM" id="SSF50814">
    <property type="entry name" value="Lipocalins"/>
    <property type="match status" value="1"/>
</dbReference>
<dbReference type="InterPro" id="IPR056868">
    <property type="entry name" value="Lipocalin_dom_nem"/>
</dbReference>
<evidence type="ECO:0000259" key="2">
    <source>
        <dbReference type="Pfam" id="PF24976"/>
    </source>
</evidence>
<feature type="signal peptide" evidence="1">
    <location>
        <begin position="1"/>
        <end position="22"/>
    </location>
</feature>
<dbReference type="CTD" id="171648"/>
<dbReference type="InParanoid" id="V6CKQ7"/>
<dbReference type="InterPro" id="IPR012674">
    <property type="entry name" value="Calycin"/>
</dbReference>
<dbReference type="Pfam" id="PF24976">
    <property type="entry name" value="Lipocalin_10"/>
    <property type="match status" value="1"/>
</dbReference>
<evidence type="ECO:0000313" key="5">
    <source>
        <dbReference type="WormBase" id="Y65B4BR.2d"/>
    </source>
</evidence>
<dbReference type="Proteomes" id="UP000001940">
    <property type="component" value="Chromosome I"/>
</dbReference>
<sequence>MRNLLIIVCIHLILLLVHFTDAFAGTVRPFFTTLPVPGRNVPIMRLFENYAASCRPKSKKDFNVDQLANLLQSLQMDEVATKAYNSLFFSMADMQIEKFMGKWYTVVDSKEVHKEDCSIFYCKFIFILKMRCKFSVDMVLQTPYTATFTSKQYGVINNDVVTNEGYGSMVGPEPGAVLITTGSERDQCPFFPVRIGGLSDEGEYQYMILSTPLKYPTMVLTRDLTLFETKWKREVYDFVEKNGFMSPMAALNTRLHFTDVDVCRKVNKLYENGNV</sequence>
<evidence type="ECO:0000313" key="4">
    <source>
        <dbReference type="Proteomes" id="UP000001940"/>
    </source>
</evidence>
<dbReference type="GeneID" id="171648"/>
<dbReference type="FunCoup" id="V6CKQ7">
    <property type="interactions" value="9"/>
</dbReference>
<dbReference type="STRING" id="6239.Y65B4BR.2d.1"/>
<dbReference type="WormBase" id="Y65B4BR.2d">
    <property type="protein sequence ID" value="CE49157"/>
    <property type="gene ID" value="WBGene00002393"/>
    <property type="gene designation" value="lpr-1"/>
</dbReference>
<dbReference type="AlphaFoldDB" id="V6CKQ7"/>
<feature type="domain" description="Lipocalin" evidence="2">
    <location>
        <begin position="86"/>
        <end position="267"/>
    </location>
</feature>
<dbReference type="Bgee" id="WBGene00002393">
    <property type="expression patterns" value="Expressed in embryo and 3 other cell types or tissues"/>
</dbReference>
<dbReference type="SMR" id="V6CKQ7"/>
<accession>V6CKQ7</accession>
<keyword evidence="4" id="KW-1185">Reference proteome</keyword>
<dbReference type="PANTHER" id="PTHR37437">
    <property type="entry name" value="LIPOCALIN-RELATED PROTEIN-RELATED"/>
    <property type="match status" value="1"/>
</dbReference>
<evidence type="ECO:0000256" key="1">
    <source>
        <dbReference type="SAM" id="SignalP"/>
    </source>
</evidence>